<evidence type="ECO:0000256" key="1">
    <source>
        <dbReference type="SAM" id="Phobius"/>
    </source>
</evidence>
<keyword evidence="1" id="KW-1133">Transmembrane helix</keyword>
<feature type="transmembrane region" description="Helical" evidence="1">
    <location>
        <begin position="40"/>
        <end position="62"/>
    </location>
</feature>
<name>A0A4R9LTS1_9LEPT</name>
<protein>
    <submittedName>
        <fullName evidence="2">Uncharacterized protein</fullName>
    </submittedName>
</protein>
<evidence type="ECO:0000313" key="2">
    <source>
        <dbReference type="EMBL" id="TGN10563.1"/>
    </source>
</evidence>
<gene>
    <name evidence="2" type="ORF">EHS11_09770</name>
</gene>
<dbReference type="RefSeq" id="WP_135764193.1">
    <property type="nucleotide sequence ID" value="NZ_RQHV01000043.1"/>
</dbReference>
<feature type="transmembrane region" description="Helical" evidence="1">
    <location>
        <begin position="102"/>
        <end position="123"/>
    </location>
</feature>
<feature type="transmembrane region" description="Helical" evidence="1">
    <location>
        <begin position="12"/>
        <end position="34"/>
    </location>
</feature>
<accession>A0A4R9LTS1</accession>
<keyword evidence="1" id="KW-0472">Membrane</keyword>
<reference evidence="2" key="1">
    <citation type="journal article" date="2019" name="PLoS Negl. Trop. Dis.">
        <title>Revisiting the worldwide diversity of Leptospira species in the environment.</title>
        <authorList>
            <person name="Vincent A.T."/>
            <person name="Schiettekatte O."/>
            <person name="Bourhy P."/>
            <person name="Veyrier F.J."/>
            <person name="Picardeau M."/>
        </authorList>
    </citation>
    <scope>NUCLEOTIDE SEQUENCE [LARGE SCALE GENOMIC DNA]</scope>
    <source>
        <strain evidence="2">201400974</strain>
    </source>
</reference>
<keyword evidence="1" id="KW-0812">Transmembrane</keyword>
<feature type="transmembrane region" description="Helical" evidence="1">
    <location>
        <begin position="74"/>
        <end position="96"/>
    </location>
</feature>
<dbReference type="EMBL" id="RQHV01000043">
    <property type="protein sequence ID" value="TGN10563.1"/>
    <property type="molecule type" value="Genomic_DNA"/>
</dbReference>
<proteinExistence type="predicted"/>
<organism evidence="2 3">
    <name type="scientific">Leptospira ilyithenensis</name>
    <dbReference type="NCBI Taxonomy" id="2484901"/>
    <lineage>
        <taxon>Bacteria</taxon>
        <taxon>Pseudomonadati</taxon>
        <taxon>Spirochaetota</taxon>
        <taxon>Spirochaetia</taxon>
        <taxon>Leptospirales</taxon>
        <taxon>Leptospiraceae</taxon>
        <taxon>Leptospira</taxon>
    </lineage>
</organism>
<keyword evidence="3" id="KW-1185">Reference proteome</keyword>
<evidence type="ECO:0000313" key="3">
    <source>
        <dbReference type="Proteomes" id="UP000298264"/>
    </source>
</evidence>
<comment type="caution">
    <text evidence="2">The sequence shown here is derived from an EMBL/GenBank/DDBJ whole genome shotgun (WGS) entry which is preliminary data.</text>
</comment>
<dbReference type="AlphaFoldDB" id="A0A4R9LTS1"/>
<dbReference type="Proteomes" id="UP000298264">
    <property type="component" value="Unassembled WGS sequence"/>
</dbReference>
<sequence>MDLYRINLKKFHLLYFVYLLLSCLVSVPLLDLWVDKNLHLVFYLGAGISSFLQIAAMELRFLPRVSPGLGEKGFPFFTVVLFFFVNLGTISALAFLEFPFESIAGFLIAYFLHLLFLVFASYYSEK</sequence>
<dbReference type="OrthoDB" id="345749at2"/>
<dbReference type="PROSITE" id="PS51257">
    <property type="entry name" value="PROKAR_LIPOPROTEIN"/>
    <property type="match status" value="1"/>
</dbReference>